<keyword evidence="2" id="KW-1185">Reference proteome</keyword>
<comment type="caution">
    <text evidence="1">The sequence shown here is derived from an EMBL/GenBank/DDBJ whole genome shotgun (WGS) entry which is preliminary data.</text>
</comment>
<protein>
    <submittedName>
        <fullName evidence="1">Uncharacterized protein</fullName>
    </submittedName>
</protein>
<dbReference type="Proteomes" id="UP000216913">
    <property type="component" value="Unassembled WGS sequence"/>
</dbReference>
<dbReference type="AlphaFoldDB" id="A0A261T499"/>
<dbReference type="EMBL" id="NEVP01000015">
    <property type="protein sequence ID" value="OZI44171.1"/>
    <property type="molecule type" value="Genomic_DNA"/>
</dbReference>
<proteinExistence type="predicted"/>
<reference evidence="1 2" key="1">
    <citation type="submission" date="2017-05" db="EMBL/GenBank/DDBJ databases">
        <title>Complete and WGS of Bordetella genogroups.</title>
        <authorList>
            <person name="Spilker T."/>
            <person name="LiPuma J."/>
        </authorList>
    </citation>
    <scope>NUCLEOTIDE SEQUENCE [LARGE SCALE GENOMIC DNA]</scope>
    <source>
        <strain evidence="1 2">AU10456</strain>
    </source>
</reference>
<evidence type="ECO:0000313" key="1">
    <source>
        <dbReference type="EMBL" id="OZI44171.1"/>
    </source>
</evidence>
<gene>
    <name evidence="1" type="ORF">CAL25_22805</name>
</gene>
<accession>A0A261T499</accession>
<evidence type="ECO:0000313" key="2">
    <source>
        <dbReference type="Proteomes" id="UP000216913"/>
    </source>
</evidence>
<name>A0A261T499_9BORD</name>
<sequence length="387" mass="41588">MCAMSQLWLRYRVWFKLLPVLVSGLVFLLLQSAEGAVGAFAVLIGLSVLADRIDRACGVVPDGAPHGGARLRSAAQWAPVGPQPRGDTALSEHEIGMGGPVAISWMLSDGAVVDGTAAGYAAPDAAGLRVGLVLVEHAAERVAIYSPAQKRMAVLEADAGPADVLYRRLHGDAAQTRACFEAAGHVIAFQPFRGLWLPENHAATRHPPSSMLRLETPRGHRLAAHLLLPNDLRLTPHPLRLAGAPPYALTLNGAESQRHVLALDEVFESPGGQCVVVRGYRLNEAMVPDEGLWHAWHAGRWFSLRAHVEAAIRPAVGGSITPYFTRPLSVTDDGHILFEAHQSTWTADGETREPVRSGRVALPVDWQNPPLMLAVANGVLTVALPRR</sequence>
<organism evidence="1 2">
    <name type="scientific">Bordetella genomosp. 5</name>
    <dbReference type="NCBI Taxonomy" id="1395608"/>
    <lineage>
        <taxon>Bacteria</taxon>
        <taxon>Pseudomonadati</taxon>
        <taxon>Pseudomonadota</taxon>
        <taxon>Betaproteobacteria</taxon>
        <taxon>Burkholderiales</taxon>
        <taxon>Alcaligenaceae</taxon>
        <taxon>Bordetella</taxon>
    </lineage>
</organism>